<evidence type="ECO:0000313" key="1">
    <source>
        <dbReference type="EMBL" id="CEM31383.1"/>
    </source>
</evidence>
<dbReference type="AlphaFoldDB" id="A0A0G4GME9"/>
<evidence type="ECO:0000313" key="2">
    <source>
        <dbReference type="Proteomes" id="UP000041254"/>
    </source>
</evidence>
<organism evidence="1 2">
    <name type="scientific">Vitrella brassicaformis (strain CCMP3155)</name>
    <dbReference type="NCBI Taxonomy" id="1169540"/>
    <lineage>
        <taxon>Eukaryota</taxon>
        <taxon>Sar</taxon>
        <taxon>Alveolata</taxon>
        <taxon>Colpodellida</taxon>
        <taxon>Vitrellaceae</taxon>
        <taxon>Vitrella</taxon>
    </lineage>
</organism>
<name>A0A0G4GME9_VITBC</name>
<dbReference type="VEuPathDB" id="CryptoDB:Vbra_10141"/>
<sequence>MRSLVLHRAEVRMVTTPDDDDVPKNYPLATAVEDHEQQGGSWFSCTSVSALRGRSRQMRSCSWRRCAT</sequence>
<dbReference type="EMBL" id="CDMY01000718">
    <property type="protein sequence ID" value="CEM31383.1"/>
    <property type="molecule type" value="Genomic_DNA"/>
</dbReference>
<protein>
    <submittedName>
        <fullName evidence="1">Uncharacterized protein</fullName>
    </submittedName>
</protein>
<gene>
    <name evidence="1" type="ORF">Vbra_10141</name>
</gene>
<dbReference type="Proteomes" id="UP000041254">
    <property type="component" value="Unassembled WGS sequence"/>
</dbReference>
<keyword evidence="2" id="KW-1185">Reference proteome</keyword>
<dbReference type="InParanoid" id="A0A0G4GME9"/>
<proteinExistence type="predicted"/>
<accession>A0A0G4GME9</accession>
<reference evidence="1 2" key="1">
    <citation type="submission" date="2014-11" db="EMBL/GenBank/DDBJ databases">
        <authorList>
            <person name="Zhu J."/>
            <person name="Qi W."/>
            <person name="Song R."/>
        </authorList>
    </citation>
    <scope>NUCLEOTIDE SEQUENCE [LARGE SCALE GENOMIC DNA]</scope>
</reference>